<keyword evidence="6" id="KW-0046">Antibiotic resistance</keyword>
<comment type="caution">
    <text evidence="10">The sequence shown here is derived from an EMBL/GenBank/DDBJ whole genome shotgun (WGS) entry which is preliminary data.</text>
</comment>
<gene>
    <name evidence="10" type="ORF">FNY66_01535</name>
</gene>
<keyword evidence="8" id="KW-1133">Transmembrane helix</keyword>
<dbReference type="Pfam" id="PF03717">
    <property type="entry name" value="PBP_dimer"/>
    <property type="match status" value="1"/>
</dbReference>
<evidence type="ECO:0000313" key="11">
    <source>
        <dbReference type="Proteomes" id="UP000322025"/>
    </source>
</evidence>
<evidence type="ECO:0000313" key="10">
    <source>
        <dbReference type="EMBL" id="KAA8502960.1"/>
    </source>
</evidence>
<evidence type="ECO:0000256" key="2">
    <source>
        <dbReference type="ARBA" id="ARBA00007898"/>
    </source>
</evidence>
<dbReference type="GO" id="GO:0008800">
    <property type="term" value="F:beta-lactamase activity"/>
    <property type="evidence" value="ECO:0007669"/>
    <property type="project" value="UniProtKB-EC"/>
</dbReference>
<dbReference type="OrthoDB" id="9757901at2"/>
<feature type="domain" description="Penicillin-binding protein dimerisation" evidence="9">
    <location>
        <begin position="67"/>
        <end position="295"/>
    </location>
</feature>
<organism evidence="10 11">
    <name type="scientific">Mediterraneibacter catenae</name>
    <dbReference type="NCBI Taxonomy" id="2594882"/>
    <lineage>
        <taxon>Bacteria</taxon>
        <taxon>Bacillati</taxon>
        <taxon>Bacillota</taxon>
        <taxon>Clostridia</taxon>
        <taxon>Lachnospirales</taxon>
        <taxon>Lachnospiraceae</taxon>
        <taxon>Mediterraneibacter</taxon>
    </lineage>
</organism>
<dbReference type="GO" id="GO:0071555">
    <property type="term" value="P:cell wall organization"/>
    <property type="evidence" value="ECO:0007669"/>
    <property type="project" value="TreeGrafter"/>
</dbReference>
<dbReference type="GO" id="GO:0005886">
    <property type="term" value="C:plasma membrane"/>
    <property type="evidence" value="ECO:0007669"/>
    <property type="project" value="TreeGrafter"/>
</dbReference>
<dbReference type="PANTHER" id="PTHR30627">
    <property type="entry name" value="PEPTIDOGLYCAN D,D-TRANSPEPTIDASE"/>
    <property type="match status" value="1"/>
</dbReference>
<feature type="compositionally biased region" description="Acidic residues" evidence="7">
    <location>
        <begin position="279"/>
        <end position="288"/>
    </location>
</feature>
<keyword evidence="5" id="KW-0378">Hydrolase</keyword>
<feature type="region of interest" description="Disordered" evidence="7">
    <location>
        <begin position="279"/>
        <end position="298"/>
    </location>
</feature>
<dbReference type="InterPro" id="IPR050515">
    <property type="entry name" value="Beta-lactam/transpept"/>
</dbReference>
<feature type="transmembrane region" description="Helical" evidence="8">
    <location>
        <begin position="20"/>
        <end position="39"/>
    </location>
</feature>
<protein>
    <recommendedName>
        <fullName evidence="3">beta-lactamase</fullName>
        <ecNumber evidence="3">3.5.2.6</ecNumber>
    </recommendedName>
</protein>
<accession>A0A5M9I1A4</accession>
<dbReference type="GO" id="GO:0008658">
    <property type="term" value="F:penicillin binding"/>
    <property type="evidence" value="ECO:0007669"/>
    <property type="project" value="InterPro"/>
</dbReference>
<dbReference type="GO" id="GO:0046677">
    <property type="term" value="P:response to antibiotic"/>
    <property type="evidence" value="ECO:0007669"/>
    <property type="project" value="UniProtKB-KW"/>
</dbReference>
<dbReference type="PANTHER" id="PTHR30627:SF6">
    <property type="entry name" value="BETA-LACTAMASE YBXI-RELATED"/>
    <property type="match status" value="1"/>
</dbReference>
<dbReference type="InterPro" id="IPR005311">
    <property type="entry name" value="PBP_dimer"/>
</dbReference>
<dbReference type="InterPro" id="IPR036138">
    <property type="entry name" value="PBP_dimer_sf"/>
</dbReference>
<comment type="similarity">
    <text evidence="2">Belongs to the class-D beta-lactamase family.</text>
</comment>
<sequence length="298" mass="33749">MKESIKVRLKQLQRISGRIFRSRLLVLMGVFCLTSSMLVCRCFYLQIIKGEEYAEEYELRIKKTEEIKATRGNIYDRNGNLLAYNELAYSITIEDPTSSDSPVSERNETINAILEQVLEIVEENGDSVINSFGITLDSSGNYQFSQTNETQRLRFVADVYGYSSADDLTDEQKNQTADDIIEYLCTDEIYGYGLDYNGSDPGYILDMVNMRYAMHLNSYQKYMSTTIATGVSRETAAAVMENKDVLTGVDIAEDSVRKYTDSEVFSSIIGYTGQISEEEYSALSDEEQENRSRSGGQQ</sequence>
<evidence type="ECO:0000256" key="5">
    <source>
        <dbReference type="ARBA" id="ARBA00022801"/>
    </source>
</evidence>
<dbReference type="Gene3D" id="3.90.1310.10">
    <property type="entry name" value="Penicillin-binding protein 2a (Domain 2)"/>
    <property type="match status" value="2"/>
</dbReference>
<keyword evidence="8" id="KW-0812">Transmembrane</keyword>
<dbReference type="SUPFAM" id="SSF56519">
    <property type="entry name" value="Penicillin binding protein dimerisation domain"/>
    <property type="match status" value="1"/>
</dbReference>
<evidence type="ECO:0000259" key="9">
    <source>
        <dbReference type="Pfam" id="PF03717"/>
    </source>
</evidence>
<evidence type="ECO:0000256" key="1">
    <source>
        <dbReference type="ARBA" id="ARBA00001526"/>
    </source>
</evidence>
<proteinExistence type="inferred from homology"/>
<evidence type="ECO:0000256" key="8">
    <source>
        <dbReference type="SAM" id="Phobius"/>
    </source>
</evidence>
<comment type="catalytic activity">
    <reaction evidence="1">
        <text>a beta-lactam + H2O = a substituted beta-amino acid</text>
        <dbReference type="Rhea" id="RHEA:20401"/>
        <dbReference type="ChEBI" id="CHEBI:15377"/>
        <dbReference type="ChEBI" id="CHEBI:35627"/>
        <dbReference type="ChEBI" id="CHEBI:140347"/>
        <dbReference type="EC" id="3.5.2.6"/>
    </reaction>
</comment>
<dbReference type="EMBL" id="VMSO01000001">
    <property type="protein sequence ID" value="KAA8502960.1"/>
    <property type="molecule type" value="Genomic_DNA"/>
</dbReference>
<dbReference type="Proteomes" id="UP000322025">
    <property type="component" value="Unassembled WGS sequence"/>
</dbReference>
<dbReference type="AlphaFoldDB" id="A0A5M9I1A4"/>
<evidence type="ECO:0000256" key="6">
    <source>
        <dbReference type="ARBA" id="ARBA00023251"/>
    </source>
</evidence>
<evidence type="ECO:0000256" key="3">
    <source>
        <dbReference type="ARBA" id="ARBA00012865"/>
    </source>
</evidence>
<reference evidence="10" key="1">
    <citation type="submission" date="2019-07" db="EMBL/GenBank/DDBJ databases">
        <authorList>
            <person name="Wongkuna S."/>
            <person name="Scaria J."/>
        </authorList>
    </citation>
    <scope>NUCLEOTIDE SEQUENCE [LARGE SCALE GENOMIC DNA]</scope>
    <source>
        <strain evidence="10">SW178</strain>
    </source>
</reference>
<name>A0A5M9I1A4_9FIRM</name>
<keyword evidence="4" id="KW-0732">Signal</keyword>
<evidence type="ECO:0000256" key="7">
    <source>
        <dbReference type="SAM" id="MobiDB-lite"/>
    </source>
</evidence>
<dbReference type="EC" id="3.5.2.6" evidence="3"/>
<dbReference type="RefSeq" id="WP_150310086.1">
    <property type="nucleotide sequence ID" value="NZ_VMSO01000001.1"/>
</dbReference>
<keyword evidence="11" id="KW-1185">Reference proteome</keyword>
<evidence type="ECO:0000256" key="4">
    <source>
        <dbReference type="ARBA" id="ARBA00022729"/>
    </source>
</evidence>
<keyword evidence="8" id="KW-0472">Membrane</keyword>